<comment type="caution">
    <text evidence="1">The sequence shown here is derived from an EMBL/GenBank/DDBJ whole genome shotgun (WGS) entry which is preliminary data.</text>
</comment>
<reference evidence="1 2" key="1">
    <citation type="submission" date="2015-09" db="EMBL/GenBank/DDBJ databases">
        <authorList>
            <consortium name="Pathogen Informatics"/>
            <person name="Wu L."/>
            <person name="Ma J."/>
        </authorList>
    </citation>
    <scope>NUCLEOTIDE SEQUENCE [LARGE SCALE GENOMIC DNA]</scope>
    <source>
        <strain evidence="1 2">2789STDY5834858</strain>
    </source>
</reference>
<dbReference type="InterPro" id="IPR010388">
    <property type="entry name" value="Anaerobic_Co-chelatase"/>
</dbReference>
<dbReference type="Gene3D" id="3.40.50.1400">
    <property type="match status" value="2"/>
</dbReference>
<protein>
    <submittedName>
        <fullName evidence="1">Sirohydrochlorin cobaltochelatase</fullName>
        <ecNumber evidence="1">4.99.1.3</ecNumber>
    </submittedName>
</protein>
<organism evidence="1 2">
    <name type="scientific">Sarcina ventriculi</name>
    <name type="common">Clostridium ventriculi</name>
    <dbReference type="NCBI Taxonomy" id="1267"/>
    <lineage>
        <taxon>Bacteria</taxon>
        <taxon>Bacillati</taxon>
        <taxon>Bacillota</taxon>
        <taxon>Clostridia</taxon>
        <taxon>Eubacteriales</taxon>
        <taxon>Clostridiaceae</taxon>
        <taxon>Sarcina</taxon>
    </lineage>
</organism>
<dbReference type="Proteomes" id="UP000095488">
    <property type="component" value="Unassembled WGS sequence"/>
</dbReference>
<evidence type="ECO:0000313" key="2">
    <source>
        <dbReference type="Proteomes" id="UP000095488"/>
    </source>
</evidence>
<dbReference type="GO" id="GO:0016852">
    <property type="term" value="F:sirohydrochlorin cobaltochelatase activity"/>
    <property type="evidence" value="ECO:0007669"/>
    <property type="project" value="UniProtKB-EC"/>
</dbReference>
<evidence type="ECO:0000313" key="1">
    <source>
        <dbReference type="EMBL" id="CUN64605.1"/>
    </source>
</evidence>
<dbReference type="Pfam" id="PF06180">
    <property type="entry name" value="CbiK"/>
    <property type="match status" value="1"/>
</dbReference>
<gene>
    <name evidence="1" type="primary">cbiK_1</name>
    <name evidence="1" type="ORF">ERS852473_00732</name>
</gene>
<name>A0ABP2AN95_SARVE</name>
<dbReference type="PIRSF" id="PIRSF033579">
    <property type="entry name" value="Anaer_Co_chel"/>
    <property type="match status" value="1"/>
</dbReference>
<sequence length="262" mass="30097">MKKGIIIVSFGTSEVLGLRQNIENIENKFKKEFKEEYKILNAFTSNFVINKLKEKSNISVLSFSEALDNMYDEKIKDITILPLYILPGGQYEGVKKVLHCYKEKFNNIKIAKPLLNGEKNEFQDVILAIKSHLPKDKGIVLVGHGTKDEYNKFYKMLEDNFRENNIDNVYVATLEYGKSNIQLAKELKGLGLNDIYIAPFLIVCGSHVVKDINGDENEKSWKNVFKSEGFNVEVSLKSLGEYDEILDLYIKKIKRILNNDIK</sequence>
<keyword evidence="2" id="KW-1185">Reference proteome</keyword>
<dbReference type="EMBL" id="CYZR01000002">
    <property type="protein sequence ID" value="CUN64605.1"/>
    <property type="molecule type" value="Genomic_DNA"/>
</dbReference>
<dbReference type="EC" id="4.99.1.3" evidence="1"/>
<dbReference type="RefSeq" id="WP_055257743.1">
    <property type="nucleotide sequence ID" value="NZ_CABIXL010000002.1"/>
</dbReference>
<accession>A0ABP2AN95</accession>
<keyword evidence="1" id="KW-0456">Lyase</keyword>
<dbReference type="SUPFAM" id="SSF53800">
    <property type="entry name" value="Chelatase"/>
    <property type="match status" value="1"/>
</dbReference>
<proteinExistence type="predicted"/>